<gene>
    <name evidence="3" type="ORF">FAK_22800</name>
</gene>
<feature type="domain" description="LpxI C-terminal" evidence="1">
    <location>
        <begin position="137"/>
        <end position="265"/>
    </location>
</feature>
<dbReference type="Proteomes" id="UP001366166">
    <property type="component" value="Chromosome"/>
</dbReference>
<dbReference type="AlphaFoldDB" id="A0AAU9EKW5"/>
<dbReference type="RefSeq" id="WP_338599317.1">
    <property type="nucleotide sequence ID" value="NZ_AP028679.1"/>
</dbReference>
<reference evidence="4" key="1">
    <citation type="journal article" date="2023" name="Arch. Microbiol.">
        <title>Desulfoferula mesophilus gen. nov. sp. nov., a mesophilic sulfate-reducing bacterium isolated from a brackish lake sediment.</title>
        <authorList>
            <person name="Watanabe T."/>
            <person name="Yabe T."/>
            <person name="Tsuji J.M."/>
            <person name="Fukui M."/>
        </authorList>
    </citation>
    <scope>NUCLEOTIDE SEQUENCE [LARGE SCALE GENOMIC DNA]</scope>
    <source>
        <strain evidence="4">12FAK</strain>
    </source>
</reference>
<evidence type="ECO:0000313" key="4">
    <source>
        <dbReference type="Proteomes" id="UP001366166"/>
    </source>
</evidence>
<dbReference type="InterPro" id="IPR041255">
    <property type="entry name" value="LpxI_N"/>
</dbReference>
<feature type="domain" description="LpxI N-terminal" evidence="2">
    <location>
        <begin position="6"/>
        <end position="133"/>
    </location>
</feature>
<protein>
    <recommendedName>
        <fullName evidence="5">LpxI family protein</fullName>
    </recommendedName>
</protein>
<dbReference type="PANTHER" id="PTHR39962:SF1">
    <property type="entry name" value="LPXI FAMILY PROTEIN"/>
    <property type="match status" value="1"/>
</dbReference>
<organism evidence="3 4">
    <name type="scientific">Desulfoferula mesophila</name>
    <dbReference type="NCBI Taxonomy" id="3058419"/>
    <lineage>
        <taxon>Bacteria</taxon>
        <taxon>Pseudomonadati</taxon>
        <taxon>Thermodesulfobacteriota</taxon>
        <taxon>Desulfarculia</taxon>
        <taxon>Desulfarculales</taxon>
        <taxon>Desulfarculaceae</taxon>
        <taxon>Desulfoferula</taxon>
    </lineage>
</organism>
<dbReference type="Pfam" id="PF06230">
    <property type="entry name" value="LpxI_C"/>
    <property type="match status" value="1"/>
</dbReference>
<dbReference type="KEGG" id="dmp:FAK_22800"/>
<dbReference type="InterPro" id="IPR043167">
    <property type="entry name" value="LpxI_C_sf"/>
</dbReference>
<proteinExistence type="predicted"/>
<dbReference type="EMBL" id="AP028679">
    <property type="protein sequence ID" value="BEQ15214.1"/>
    <property type="molecule type" value="Genomic_DNA"/>
</dbReference>
<accession>A0AAU9EKW5</accession>
<sequence length="269" mass="28737">MARRTIGLIAGKSQFPLLFARSARAQGHRVVAVAFKGETLPALEQEVDSLTWVQLGQLGKLMKAFKSQGVTQAAMCGGVTKPRMFDLKPDLKALGLIKKIRHMADDGILRTFADYLGEQGIEILPSHELMPELLARPGVYTARGPGDEEREDIEVGWQVAAELGKLDIGQCVVVRGRAVLAVEAMEGTDQCIRRGGELAGGQGAVVIKRCKPNQDRRFDLPSVGGDTVAVMAAAGASCLVVEAGRTLFFDLEQAVKLADASGICILGRG</sequence>
<evidence type="ECO:0000259" key="2">
    <source>
        <dbReference type="Pfam" id="PF17930"/>
    </source>
</evidence>
<name>A0AAU9EKW5_9BACT</name>
<dbReference type="PANTHER" id="PTHR39962">
    <property type="entry name" value="BLL4848 PROTEIN"/>
    <property type="match status" value="1"/>
</dbReference>
<dbReference type="Gene3D" id="3.40.140.80">
    <property type="match status" value="1"/>
</dbReference>
<dbReference type="InterPro" id="IPR053174">
    <property type="entry name" value="LpxI"/>
</dbReference>
<dbReference type="Gene3D" id="3.40.50.20">
    <property type="match status" value="1"/>
</dbReference>
<dbReference type="Pfam" id="PF17930">
    <property type="entry name" value="LpxI_N"/>
    <property type="match status" value="1"/>
</dbReference>
<dbReference type="InterPro" id="IPR010415">
    <property type="entry name" value="LpxI_C"/>
</dbReference>
<evidence type="ECO:0000259" key="1">
    <source>
        <dbReference type="Pfam" id="PF06230"/>
    </source>
</evidence>
<evidence type="ECO:0000313" key="3">
    <source>
        <dbReference type="EMBL" id="BEQ15214.1"/>
    </source>
</evidence>
<keyword evidence="4" id="KW-1185">Reference proteome</keyword>
<evidence type="ECO:0008006" key="5">
    <source>
        <dbReference type="Google" id="ProtNLM"/>
    </source>
</evidence>